<keyword evidence="3" id="KW-0496">Mitochondrion</keyword>
<dbReference type="GO" id="GO:0005739">
    <property type="term" value="C:mitochondrion"/>
    <property type="evidence" value="ECO:0007669"/>
    <property type="project" value="UniProtKB-SubCell"/>
</dbReference>
<dbReference type="Pfam" id="PF08583">
    <property type="entry name" value="Cmc1"/>
    <property type="match status" value="1"/>
</dbReference>
<protein>
    <recommendedName>
        <fullName evidence="3">COX assembly mitochondrial protein</fullName>
    </recommendedName>
</protein>
<dbReference type="Ensembl" id="ENSPMAT00000008314.1">
    <property type="protein sequence ID" value="ENSPMAP00000008276.1"/>
    <property type="gene ID" value="ENSPMAG00000007517.1"/>
</dbReference>
<dbReference type="AlphaFoldDB" id="S4RST6"/>
<evidence type="ECO:0000313" key="4">
    <source>
        <dbReference type="Ensembl" id="ENSPMAP00000008276.1"/>
    </source>
</evidence>
<comment type="subcellular location">
    <subcellularLocation>
        <location evidence="3">Mitochondrion</location>
    </subcellularLocation>
</comment>
<dbReference type="GeneTree" id="ENSGT00390000018696"/>
<sequence>MNTHPWLSDRTLRHVEMDVLIPKKMREKGQVLCSEHVNAFSECCKSSSVFMVFKCRKENTALKTCLTSYYRDPEFYDMCKREYLQEKEDFQIRGIPLKLRKQQQAAAAAAAGGNQEAGH</sequence>
<dbReference type="InterPro" id="IPR013892">
    <property type="entry name" value="Cyt_c_biogenesis_Cmc1-like"/>
</dbReference>
<proteinExistence type="inferred from homology"/>
<evidence type="ECO:0000256" key="3">
    <source>
        <dbReference type="RuleBase" id="RU364104"/>
    </source>
</evidence>
<comment type="similarity">
    <text evidence="1 3">Belongs to the CMC family.</text>
</comment>
<accession>S4RST6</accession>
<name>S4RST6_PETMA</name>
<dbReference type="OMA" id="CCQETGF"/>
<reference evidence="4" key="1">
    <citation type="submission" date="2025-08" db="UniProtKB">
        <authorList>
            <consortium name="Ensembl"/>
        </authorList>
    </citation>
    <scope>IDENTIFICATION</scope>
</reference>
<dbReference type="HOGENOM" id="CLU_142621_1_1_1"/>
<evidence type="ECO:0000256" key="1">
    <source>
        <dbReference type="ARBA" id="ARBA00007347"/>
    </source>
</evidence>
<evidence type="ECO:0000256" key="2">
    <source>
        <dbReference type="ARBA" id="ARBA00023157"/>
    </source>
</evidence>
<reference evidence="4" key="2">
    <citation type="submission" date="2025-09" db="UniProtKB">
        <authorList>
            <consortium name="Ensembl"/>
        </authorList>
    </citation>
    <scope>IDENTIFICATION</scope>
</reference>
<keyword evidence="2" id="KW-1015">Disulfide bond</keyword>
<dbReference type="STRING" id="7757.ENSPMAP00000008276"/>
<organism evidence="4">
    <name type="scientific">Petromyzon marinus</name>
    <name type="common">Sea lamprey</name>
    <dbReference type="NCBI Taxonomy" id="7757"/>
    <lineage>
        <taxon>Eukaryota</taxon>
        <taxon>Metazoa</taxon>
        <taxon>Chordata</taxon>
        <taxon>Craniata</taxon>
        <taxon>Vertebrata</taxon>
        <taxon>Cyclostomata</taxon>
        <taxon>Hyperoartia</taxon>
        <taxon>Petromyzontiformes</taxon>
        <taxon>Petromyzontidae</taxon>
        <taxon>Petromyzon</taxon>
    </lineage>
</organism>
<dbReference type="PANTHER" id="PTHR22977:SF5">
    <property type="entry name" value="COX ASSEMBLY MITOCHONDRIAL PROTEIN HOMOLOG"/>
    <property type="match status" value="1"/>
</dbReference>
<dbReference type="PANTHER" id="PTHR22977">
    <property type="entry name" value="COX ASSEMBLY MITOCHONDRIAL PROTEIN"/>
    <property type="match status" value="1"/>
</dbReference>